<proteinExistence type="predicted"/>
<comment type="caution">
    <text evidence="1">The sequence shown here is derived from an EMBL/GenBank/DDBJ whole genome shotgun (WGS) entry which is preliminary data.</text>
</comment>
<organism evidence="1 2">
    <name type="scientific">Melia azedarach</name>
    <name type="common">Chinaberry tree</name>
    <dbReference type="NCBI Taxonomy" id="155640"/>
    <lineage>
        <taxon>Eukaryota</taxon>
        <taxon>Viridiplantae</taxon>
        <taxon>Streptophyta</taxon>
        <taxon>Embryophyta</taxon>
        <taxon>Tracheophyta</taxon>
        <taxon>Spermatophyta</taxon>
        <taxon>Magnoliopsida</taxon>
        <taxon>eudicotyledons</taxon>
        <taxon>Gunneridae</taxon>
        <taxon>Pentapetalae</taxon>
        <taxon>rosids</taxon>
        <taxon>malvids</taxon>
        <taxon>Sapindales</taxon>
        <taxon>Meliaceae</taxon>
        <taxon>Melia</taxon>
    </lineage>
</organism>
<protein>
    <submittedName>
        <fullName evidence="1">CTD small phosphatase-like protein 2</fullName>
    </submittedName>
</protein>
<gene>
    <name evidence="1" type="ORF">OWV82_004882</name>
</gene>
<sequence length="183" mass="20342">MENSMDSMSKVISSNERISGTHDVSPEESGWTMYFDDFFNQHNNENSCFSSGLESSLISDAASSVLKNKVADNHEQATGFSQKKNSDRLSFKKRKAKVVAIDDDLEDTASSPANSPKVCNPMSQYMNRKPEQIDINSQEKANSSSAQMEERNASIGRENNNETELKKRGLCLVPLSMIVDYLG</sequence>
<evidence type="ECO:0000313" key="1">
    <source>
        <dbReference type="EMBL" id="KAJ4726123.1"/>
    </source>
</evidence>
<keyword evidence="2" id="KW-1185">Reference proteome</keyword>
<dbReference type="Proteomes" id="UP001164539">
    <property type="component" value="Chromosome 2"/>
</dbReference>
<name>A0ACC1YRG8_MELAZ</name>
<evidence type="ECO:0000313" key="2">
    <source>
        <dbReference type="Proteomes" id="UP001164539"/>
    </source>
</evidence>
<dbReference type="EMBL" id="CM051395">
    <property type="protein sequence ID" value="KAJ4726123.1"/>
    <property type="molecule type" value="Genomic_DNA"/>
</dbReference>
<accession>A0ACC1YRG8</accession>
<reference evidence="1 2" key="1">
    <citation type="journal article" date="2023" name="Science">
        <title>Complex scaffold remodeling in plant triterpene biosynthesis.</title>
        <authorList>
            <person name="De La Pena R."/>
            <person name="Hodgson H."/>
            <person name="Liu J.C."/>
            <person name="Stephenson M.J."/>
            <person name="Martin A.C."/>
            <person name="Owen C."/>
            <person name="Harkess A."/>
            <person name="Leebens-Mack J."/>
            <person name="Jimenez L.E."/>
            <person name="Osbourn A."/>
            <person name="Sattely E.S."/>
        </authorList>
    </citation>
    <scope>NUCLEOTIDE SEQUENCE [LARGE SCALE GENOMIC DNA]</scope>
    <source>
        <strain evidence="2">cv. JPN11</strain>
        <tissue evidence="1">Leaf</tissue>
    </source>
</reference>